<protein>
    <submittedName>
        <fullName evidence="1">YheC/YheD family protein</fullName>
    </submittedName>
</protein>
<comment type="caution">
    <text evidence="1">The sequence shown here is derived from an EMBL/GenBank/DDBJ whole genome shotgun (WGS) entry which is preliminary data.</text>
</comment>
<dbReference type="EMBL" id="JBHSFW010000005">
    <property type="protein sequence ID" value="MFC4619058.1"/>
    <property type="molecule type" value="Genomic_DNA"/>
</dbReference>
<organism evidence="1 2">
    <name type="scientific">Camelliibacillus cellulosilyticus</name>
    <dbReference type="NCBI Taxonomy" id="2174486"/>
    <lineage>
        <taxon>Bacteria</taxon>
        <taxon>Bacillati</taxon>
        <taxon>Bacillota</taxon>
        <taxon>Bacilli</taxon>
        <taxon>Bacillales</taxon>
        <taxon>Sporolactobacillaceae</taxon>
        <taxon>Camelliibacillus</taxon>
    </lineage>
</organism>
<gene>
    <name evidence="1" type="ORF">ACFO4N_10070</name>
</gene>
<name>A0ABV9GLP0_9BACL</name>
<dbReference type="SUPFAM" id="SSF56059">
    <property type="entry name" value="Glutathione synthetase ATP-binding domain-like"/>
    <property type="match status" value="1"/>
</dbReference>
<proteinExistence type="predicted"/>
<evidence type="ECO:0000313" key="2">
    <source>
        <dbReference type="Proteomes" id="UP001596022"/>
    </source>
</evidence>
<sequence>MDIVKIEKSAGRNGTLSLPPALYRNHIEKVSFSSKNMPCQCAETAEDVGSLSEDLWETLHIPFPINIHTFAEADTLHLYPLIGIMTTSYMEGSMRPFGKRTEEFRKLLKFAEHQGGLAFLFTPDQVDWENGLITGVFYKDSKWTECDVPFPHVIYDRIPTRRAEKLTKVKAVKNRLMNDYAIPWFNPGFFNKWEIHQLLSNHPVSMQYLPKTYDFEYNTLRKGLDLFKTIYVKPKNSSHGIGIKRIEKTTDGYICQENTIEKTEENRYASLEDLINHEFSESHPNHYLLQQGLKLPTYHDRPFDFRVHTNKDGNGEWQISAAAVKVAGTNRLTTHTAYGGDIKTLKSIYGETDCTGHLNVLKDIAVTLSEVIDQQIDGLVGELGLDLVIDVDGRVWLLEANAKPGPIIFSLPAIRKQQWLVYRYWFDYCTYLAKLGIQKPDWLLTSV</sequence>
<dbReference type="InterPro" id="IPR026838">
    <property type="entry name" value="YheC/D"/>
</dbReference>
<accession>A0ABV9GLP0</accession>
<dbReference type="RefSeq" id="WP_376846157.1">
    <property type="nucleotide sequence ID" value="NZ_JBHSFW010000005.1"/>
</dbReference>
<keyword evidence="2" id="KW-1185">Reference proteome</keyword>
<evidence type="ECO:0000313" key="1">
    <source>
        <dbReference type="EMBL" id="MFC4619058.1"/>
    </source>
</evidence>
<dbReference type="Proteomes" id="UP001596022">
    <property type="component" value="Unassembled WGS sequence"/>
</dbReference>
<dbReference type="Pfam" id="PF14398">
    <property type="entry name" value="ATPgrasp_YheCD"/>
    <property type="match status" value="1"/>
</dbReference>
<reference evidence="2" key="1">
    <citation type="journal article" date="2019" name="Int. J. Syst. Evol. Microbiol.">
        <title>The Global Catalogue of Microorganisms (GCM) 10K type strain sequencing project: providing services to taxonomists for standard genome sequencing and annotation.</title>
        <authorList>
            <consortium name="The Broad Institute Genomics Platform"/>
            <consortium name="The Broad Institute Genome Sequencing Center for Infectious Disease"/>
            <person name="Wu L."/>
            <person name="Ma J."/>
        </authorList>
    </citation>
    <scope>NUCLEOTIDE SEQUENCE [LARGE SCALE GENOMIC DNA]</scope>
    <source>
        <strain evidence="2">CGMCC 1.16306</strain>
    </source>
</reference>